<dbReference type="PANTHER" id="PTHR33164">
    <property type="entry name" value="TRANSCRIPTIONAL REGULATOR, MARR FAMILY"/>
    <property type="match status" value="1"/>
</dbReference>
<organism evidence="5 6">
    <name type="scientific">Trinickia violacea</name>
    <dbReference type="NCBI Taxonomy" id="2571746"/>
    <lineage>
        <taxon>Bacteria</taxon>
        <taxon>Pseudomonadati</taxon>
        <taxon>Pseudomonadota</taxon>
        <taxon>Betaproteobacteria</taxon>
        <taxon>Burkholderiales</taxon>
        <taxon>Burkholderiaceae</taxon>
        <taxon>Trinickia</taxon>
    </lineage>
</organism>
<dbReference type="Pfam" id="PF01047">
    <property type="entry name" value="MarR"/>
    <property type="match status" value="1"/>
</dbReference>
<evidence type="ECO:0000256" key="2">
    <source>
        <dbReference type="ARBA" id="ARBA00023125"/>
    </source>
</evidence>
<keyword evidence="1" id="KW-0805">Transcription regulation</keyword>
<evidence type="ECO:0000313" key="6">
    <source>
        <dbReference type="Proteomes" id="UP000298656"/>
    </source>
</evidence>
<keyword evidence="2" id="KW-0238">DNA-binding</keyword>
<dbReference type="InterPro" id="IPR023187">
    <property type="entry name" value="Tscrpt_reg_MarR-type_CS"/>
</dbReference>
<gene>
    <name evidence="5" type="ORF">FAZ95_26340</name>
</gene>
<name>A0A4V1EI63_9BURK</name>
<dbReference type="PANTHER" id="PTHR33164:SF64">
    <property type="entry name" value="TRANSCRIPTIONAL REGULATOR SLYA"/>
    <property type="match status" value="1"/>
</dbReference>
<dbReference type="SMART" id="SM00347">
    <property type="entry name" value="HTH_MARR"/>
    <property type="match status" value="1"/>
</dbReference>
<evidence type="ECO:0000313" key="5">
    <source>
        <dbReference type="EMBL" id="QCP52670.1"/>
    </source>
</evidence>
<dbReference type="InterPro" id="IPR039422">
    <property type="entry name" value="MarR/SlyA-like"/>
</dbReference>
<dbReference type="PROSITE" id="PS01117">
    <property type="entry name" value="HTH_MARR_1"/>
    <property type="match status" value="1"/>
</dbReference>
<dbReference type="InterPro" id="IPR000835">
    <property type="entry name" value="HTH_MarR-typ"/>
</dbReference>
<dbReference type="AlphaFoldDB" id="A0A4V1EI63"/>
<dbReference type="SUPFAM" id="SSF46785">
    <property type="entry name" value="Winged helix' DNA-binding domain"/>
    <property type="match status" value="1"/>
</dbReference>
<evidence type="ECO:0000259" key="4">
    <source>
        <dbReference type="PROSITE" id="PS50995"/>
    </source>
</evidence>
<dbReference type="InterPro" id="IPR036390">
    <property type="entry name" value="WH_DNA-bd_sf"/>
</dbReference>
<dbReference type="GO" id="GO:0006950">
    <property type="term" value="P:response to stress"/>
    <property type="evidence" value="ECO:0007669"/>
    <property type="project" value="TreeGrafter"/>
</dbReference>
<reference evidence="5 6" key="1">
    <citation type="submission" date="2019-05" db="EMBL/GenBank/DDBJ databases">
        <title>Burkholderia sp. DHOD12, isolated from subtropical forest soil.</title>
        <authorList>
            <person name="Gao Z.-H."/>
            <person name="Qiu L.-H."/>
        </authorList>
    </citation>
    <scope>NUCLEOTIDE SEQUENCE [LARGE SCALE GENOMIC DNA]</scope>
    <source>
        <strain evidence="5 6">DHOD12</strain>
    </source>
</reference>
<dbReference type="KEGG" id="tvl:FAZ95_26340"/>
<accession>A0A4V1EI63</accession>
<dbReference type="PROSITE" id="PS50995">
    <property type="entry name" value="HTH_MARR_2"/>
    <property type="match status" value="1"/>
</dbReference>
<dbReference type="PRINTS" id="PR00598">
    <property type="entry name" value="HTHMARR"/>
</dbReference>
<protein>
    <submittedName>
        <fullName evidence="5">MarR family transcriptional regulator</fullName>
    </submittedName>
</protein>
<dbReference type="RefSeq" id="WP_137335441.1">
    <property type="nucleotide sequence ID" value="NZ_CP040078.1"/>
</dbReference>
<dbReference type="EMBL" id="CP040078">
    <property type="protein sequence ID" value="QCP52670.1"/>
    <property type="molecule type" value="Genomic_DNA"/>
</dbReference>
<dbReference type="GO" id="GO:0003700">
    <property type="term" value="F:DNA-binding transcription factor activity"/>
    <property type="evidence" value="ECO:0007669"/>
    <property type="project" value="InterPro"/>
</dbReference>
<dbReference type="InterPro" id="IPR036388">
    <property type="entry name" value="WH-like_DNA-bd_sf"/>
</dbReference>
<proteinExistence type="predicted"/>
<dbReference type="Gene3D" id="1.10.10.10">
    <property type="entry name" value="Winged helix-like DNA-binding domain superfamily/Winged helix DNA-binding domain"/>
    <property type="match status" value="1"/>
</dbReference>
<dbReference type="Proteomes" id="UP000298656">
    <property type="component" value="Chromosome 2"/>
</dbReference>
<keyword evidence="6" id="KW-1185">Reference proteome</keyword>
<evidence type="ECO:0000256" key="3">
    <source>
        <dbReference type="ARBA" id="ARBA00023163"/>
    </source>
</evidence>
<dbReference type="GO" id="GO:0003677">
    <property type="term" value="F:DNA binding"/>
    <property type="evidence" value="ECO:0007669"/>
    <property type="project" value="UniProtKB-KW"/>
</dbReference>
<dbReference type="OrthoDB" id="8962745at2"/>
<sequence length="169" mass="18718">MKKQRPTTITVDHDLQRAVPYLVARAGSRMGNAFSKALKPYGLSLSEWRVLASLGHAPHQRLSELATQACVDMSVLSRIVDRLIAQGFVSRERSADDGRAVQLALTEQGAELTREIVPLAQHYEAVALNCFSAAEAELLREWLIRLYDNAEPLDDFHVDAELTHSGKAP</sequence>
<feature type="domain" description="HTH marR-type" evidence="4">
    <location>
        <begin position="16"/>
        <end position="148"/>
    </location>
</feature>
<evidence type="ECO:0000256" key="1">
    <source>
        <dbReference type="ARBA" id="ARBA00023015"/>
    </source>
</evidence>
<keyword evidence="3" id="KW-0804">Transcription</keyword>